<sequence>MNLQYLFLFPFISTLFCSLGNTVFAVPHYVVEEERFHIDRFNFSGYFPDMESMEIEAQYKKRVEFDVTGDFPKLESIVYKGSFGYLRAKFKGHYPCLTLLNFLCTSCKMDMDFRGDWLQSGSITIRNEEEPIVLLLPKNVGVIVHTTTSLKGKVCIEGSFVKQGRGIWNKTYHNSSVGSSPVTLVFHVRSSGSGTITLR</sequence>
<reference evidence="2" key="1">
    <citation type="submission" date="2016-03" db="EMBL/GenBank/DDBJ databases">
        <title>Culture-independent genomics supports pathogen discovery for uncultivable bacteria within the genus Chlamydia.</title>
        <authorList>
            <person name="Taylor-Brown A."/>
            <person name="Bachmann N.L."/>
            <person name="Borel N."/>
            <person name="Polkinghorne A."/>
        </authorList>
    </citation>
    <scope>NUCLEOTIDE SEQUENCE [LARGE SCALE GENOMIC DNA]</scope>
    <source>
        <strain evidence="2">2742-308</strain>
    </source>
</reference>
<dbReference type="KEGG" id="csaz:Cs308_0220"/>
<protein>
    <recommendedName>
        <fullName evidence="3">Cell wall-active antibiotics response LiaF-like C-terminal domain-containing protein</fullName>
    </recommendedName>
</protein>
<dbReference type="Proteomes" id="UP000078162">
    <property type="component" value="Chromosome"/>
</dbReference>
<dbReference type="STRING" id="1806891.Cs308_0220"/>
<name>A0A1A9HVG0_9CHLA</name>
<dbReference type="EMBL" id="CP014639">
    <property type="protein sequence ID" value="ANH78391.1"/>
    <property type="molecule type" value="Genomic_DNA"/>
</dbReference>
<evidence type="ECO:0000313" key="1">
    <source>
        <dbReference type="EMBL" id="ANH78391.1"/>
    </source>
</evidence>
<proteinExistence type="predicted"/>
<evidence type="ECO:0008006" key="3">
    <source>
        <dbReference type="Google" id="ProtNLM"/>
    </source>
</evidence>
<evidence type="ECO:0000313" key="2">
    <source>
        <dbReference type="Proteomes" id="UP000078162"/>
    </source>
</evidence>
<organism evidence="1 2">
    <name type="scientific">Candidatus Chlamydia sanziniae</name>
    <dbReference type="NCBI Taxonomy" id="1806891"/>
    <lineage>
        <taxon>Bacteria</taxon>
        <taxon>Pseudomonadati</taxon>
        <taxon>Chlamydiota</taxon>
        <taxon>Chlamydiia</taxon>
        <taxon>Chlamydiales</taxon>
        <taxon>Chlamydiaceae</taxon>
        <taxon>Chlamydia/Chlamydophila group</taxon>
        <taxon>Chlamydia</taxon>
    </lineage>
</organism>
<gene>
    <name evidence="1" type="ORF">Cs308_0220</name>
</gene>
<keyword evidence="2" id="KW-1185">Reference proteome</keyword>
<accession>A0A1A9HVG0</accession>
<dbReference type="AlphaFoldDB" id="A0A1A9HVG0"/>
<dbReference type="PATRIC" id="fig|1806891.3.peg.211"/>